<proteinExistence type="predicted"/>
<dbReference type="AlphaFoldDB" id="A0A4Z2HGM7"/>
<evidence type="ECO:0000313" key="2">
    <source>
        <dbReference type="Proteomes" id="UP000314294"/>
    </source>
</evidence>
<evidence type="ECO:0000313" key="1">
    <source>
        <dbReference type="EMBL" id="TNN63992.1"/>
    </source>
</evidence>
<protein>
    <submittedName>
        <fullName evidence="1">Uncharacterized protein</fullName>
    </submittedName>
</protein>
<gene>
    <name evidence="1" type="ORF">EYF80_025834</name>
</gene>
<reference evidence="1 2" key="1">
    <citation type="submission" date="2019-03" db="EMBL/GenBank/DDBJ databases">
        <title>First draft genome of Liparis tanakae, snailfish: a comprehensive survey of snailfish specific genes.</title>
        <authorList>
            <person name="Kim W."/>
            <person name="Song I."/>
            <person name="Jeong J.-H."/>
            <person name="Kim D."/>
            <person name="Kim S."/>
            <person name="Ryu S."/>
            <person name="Song J.Y."/>
            <person name="Lee S.K."/>
        </authorList>
    </citation>
    <scope>NUCLEOTIDE SEQUENCE [LARGE SCALE GENOMIC DNA]</scope>
    <source>
        <tissue evidence="1">Muscle</tissue>
    </source>
</reference>
<keyword evidence="2" id="KW-1185">Reference proteome</keyword>
<dbReference type="Proteomes" id="UP000314294">
    <property type="component" value="Unassembled WGS sequence"/>
</dbReference>
<dbReference type="EMBL" id="SRLO01000261">
    <property type="protein sequence ID" value="TNN63992.1"/>
    <property type="molecule type" value="Genomic_DNA"/>
</dbReference>
<name>A0A4Z2HGM7_9TELE</name>
<accession>A0A4Z2HGM7</accession>
<comment type="caution">
    <text evidence="1">The sequence shown here is derived from an EMBL/GenBank/DDBJ whole genome shotgun (WGS) entry which is preliminary data.</text>
</comment>
<organism evidence="1 2">
    <name type="scientific">Liparis tanakae</name>
    <name type="common">Tanaka's snailfish</name>
    <dbReference type="NCBI Taxonomy" id="230148"/>
    <lineage>
        <taxon>Eukaryota</taxon>
        <taxon>Metazoa</taxon>
        <taxon>Chordata</taxon>
        <taxon>Craniata</taxon>
        <taxon>Vertebrata</taxon>
        <taxon>Euteleostomi</taxon>
        <taxon>Actinopterygii</taxon>
        <taxon>Neopterygii</taxon>
        <taxon>Teleostei</taxon>
        <taxon>Neoteleostei</taxon>
        <taxon>Acanthomorphata</taxon>
        <taxon>Eupercaria</taxon>
        <taxon>Perciformes</taxon>
        <taxon>Cottioidei</taxon>
        <taxon>Cottales</taxon>
        <taxon>Liparidae</taxon>
        <taxon>Liparis</taxon>
    </lineage>
</organism>
<sequence>MGRTCCNAAEQIASVSPRMDAIHFCFLRTATPVTASQIRAITQLQRGVPQEDDGEQQRQDV</sequence>